<accession>A0A8H4LYQ0</accession>
<gene>
    <name evidence="2" type="ORF">G6O67_004473</name>
</gene>
<reference evidence="2 3" key="1">
    <citation type="journal article" date="2020" name="Genome Biol. Evol.">
        <title>A new high-quality draft genome assembly of the Chinese cordyceps Ophiocordyceps sinensis.</title>
        <authorList>
            <person name="Shu R."/>
            <person name="Zhang J."/>
            <person name="Meng Q."/>
            <person name="Zhang H."/>
            <person name="Zhou G."/>
            <person name="Li M."/>
            <person name="Wu P."/>
            <person name="Zhao Y."/>
            <person name="Chen C."/>
            <person name="Qin Q."/>
        </authorList>
    </citation>
    <scope>NUCLEOTIDE SEQUENCE [LARGE SCALE GENOMIC DNA]</scope>
    <source>
        <strain evidence="2 3">IOZ07</strain>
    </source>
</reference>
<protein>
    <submittedName>
        <fullName evidence="2">Uncharacterized protein</fullName>
    </submittedName>
</protein>
<evidence type="ECO:0000313" key="2">
    <source>
        <dbReference type="EMBL" id="KAF4508038.1"/>
    </source>
</evidence>
<comment type="caution">
    <text evidence="2">The sequence shown here is derived from an EMBL/GenBank/DDBJ whole genome shotgun (WGS) entry which is preliminary data.</text>
</comment>
<dbReference type="AlphaFoldDB" id="A0A8H4LYQ0"/>
<feature type="compositionally biased region" description="Basic residues" evidence="1">
    <location>
        <begin position="97"/>
        <end position="107"/>
    </location>
</feature>
<dbReference type="Proteomes" id="UP000557566">
    <property type="component" value="Unassembled WGS sequence"/>
</dbReference>
<feature type="region of interest" description="Disordered" evidence="1">
    <location>
        <begin position="69"/>
        <end position="107"/>
    </location>
</feature>
<sequence length="107" mass="11622">MQQGTTAKHVEQRVAKLEQRVARGKKATGASLMDDGLDGCQPVAYSYPFDRLPLRKPFFVVTGAISRDKAEQRLPRRAGSSVSQAALRCGGGQASRSLHRPSVRATQ</sequence>
<evidence type="ECO:0000256" key="1">
    <source>
        <dbReference type="SAM" id="MobiDB-lite"/>
    </source>
</evidence>
<evidence type="ECO:0000313" key="3">
    <source>
        <dbReference type="Proteomes" id="UP000557566"/>
    </source>
</evidence>
<keyword evidence="3" id="KW-1185">Reference proteome</keyword>
<name>A0A8H4LYQ0_9HYPO</name>
<dbReference type="EMBL" id="JAAVMX010000005">
    <property type="protein sequence ID" value="KAF4508038.1"/>
    <property type="molecule type" value="Genomic_DNA"/>
</dbReference>
<proteinExistence type="predicted"/>
<organism evidence="2 3">
    <name type="scientific">Ophiocordyceps sinensis</name>
    <dbReference type="NCBI Taxonomy" id="72228"/>
    <lineage>
        <taxon>Eukaryota</taxon>
        <taxon>Fungi</taxon>
        <taxon>Dikarya</taxon>
        <taxon>Ascomycota</taxon>
        <taxon>Pezizomycotina</taxon>
        <taxon>Sordariomycetes</taxon>
        <taxon>Hypocreomycetidae</taxon>
        <taxon>Hypocreales</taxon>
        <taxon>Ophiocordycipitaceae</taxon>
        <taxon>Ophiocordyceps</taxon>
    </lineage>
</organism>